<sequence>MVTAMSVRLRFLSPGDAGAVGTVGRSASFAGFSSAQSRRLSKSINRNSVRSRLPAKSSKAYGTLRKGSLCLDPRPQQVKKIFEALKRGLREHLCEQQAELDYLCGRHTDTQRGSRLAFYYDLDKQIRLVERHIRKVEFHISKVDELYEGYCIQWRLRDGASNMQRAFSTSTQSRASRESLQELGRSLQGCLEDMCLIEGALEGHLGEFHVKMKDQYEVLMRLGRQRWRLKGRIEPDDSQTWDEEERVFVPTVHENLEIKVTELRGLSSMVVGAVTCDVADFFAARPQLVVVDITELGTIKLQLELLWNPLDSECRPASPSPTGRFSVGSRKGSLYTWTPPSTPSFRDKYYLPPMQQALLLSGPRASSILGYLSDSELQGPRLRSRSQELLEMDSFSSEDPRDTETSTSASTSDVGFLPMPVGPTGCREETREEPPPLGLLPGQARPAGGMLTEQPGWRDLGGERLRDAPIHSPMVPRSRKGQEDGDSGDGVEGPVQEVLDLLRSADPAQPQLRELEYQVLGLRERLKPRGVQPEPVSAQSLMDCILESFAFLNADLASDELSLFGGSQAPERDSPPPPRPSLKVSPSELTAGAPELDTLLTVHLQVCKVLLQKLASPNLSRMVEDYLLEEATRQRQVLEVLSDLDLEQVSKARSVEEMASHRKGSLALWQGCTQPGGVLACPASTLLSQLKKTFLHRVRGKYPGQLEIVCRRLLEQVVGCGGLLLTAGLQEEQVVTWFQFHSYLQRQSISDLETHLSQLAKEVTLIEELNCAGPAKALKKLHGKCLSQLQPLPQTLQAWALLQLDGPPRLCRAARMRLASAARNKRFREKALLYYTNALNDSDSRLQQAACMALQQLGGVESIEQIVSLCQSDLEAVRVAAREATLSFGEKGRLAFEKMDKLHSEQEAFCQEADIEITIF</sequence>
<feature type="domain" description="FAM65 N-terminal" evidence="3">
    <location>
        <begin position="23"/>
        <end position="354"/>
    </location>
</feature>
<gene>
    <name evidence="4" type="ORF">APTSU1_000247200</name>
</gene>
<comment type="similarity">
    <text evidence="1">Belongs to the RIPOR family.</text>
</comment>
<feature type="compositionally biased region" description="Low complexity" evidence="2">
    <location>
        <begin position="439"/>
        <end position="448"/>
    </location>
</feature>
<dbReference type="EMBL" id="BAAFST010000002">
    <property type="protein sequence ID" value="GAB1287242.1"/>
    <property type="molecule type" value="Genomic_DNA"/>
</dbReference>
<evidence type="ECO:0000313" key="4">
    <source>
        <dbReference type="EMBL" id="GAB1287242.1"/>
    </source>
</evidence>
<dbReference type="PANTHER" id="PTHR15829:SF15">
    <property type="entry name" value="RIPOR FAMILY MEMBER 3"/>
    <property type="match status" value="1"/>
</dbReference>
<dbReference type="Gene3D" id="1.25.10.10">
    <property type="entry name" value="Leucine-rich Repeat Variant"/>
    <property type="match status" value="1"/>
</dbReference>
<evidence type="ECO:0000256" key="2">
    <source>
        <dbReference type="SAM" id="MobiDB-lite"/>
    </source>
</evidence>
<dbReference type="InterPro" id="IPR016024">
    <property type="entry name" value="ARM-type_fold"/>
</dbReference>
<evidence type="ECO:0000259" key="3">
    <source>
        <dbReference type="Pfam" id="PF15903"/>
    </source>
</evidence>
<dbReference type="InterPro" id="IPR011989">
    <property type="entry name" value="ARM-like"/>
</dbReference>
<proteinExistence type="inferred from homology"/>
<dbReference type="Proteomes" id="UP001623349">
    <property type="component" value="Unassembled WGS sequence"/>
</dbReference>
<accession>A0ABQ0EK54</accession>
<organism evidence="4 5">
    <name type="scientific">Apodemus speciosus</name>
    <name type="common">Large Japanese field mouse</name>
    <dbReference type="NCBI Taxonomy" id="105296"/>
    <lineage>
        <taxon>Eukaryota</taxon>
        <taxon>Metazoa</taxon>
        <taxon>Chordata</taxon>
        <taxon>Craniata</taxon>
        <taxon>Vertebrata</taxon>
        <taxon>Euteleostomi</taxon>
        <taxon>Mammalia</taxon>
        <taxon>Eutheria</taxon>
        <taxon>Euarchontoglires</taxon>
        <taxon>Glires</taxon>
        <taxon>Rodentia</taxon>
        <taxon>Myomorpha</taxon>
        <taxon>Muroidea</taxon>
        <taxon>Muridae</taxon>
        <taxon>Murinae</taxon>
        <taxon>Apodemus</taxon>
    </lineage>
</organism>
<keyword evidence="5" id="KW-1185">Reference proteome</keyword>
<dbReference type="PANTHER" id="PTHR15829">
    <property type="entry name" value="PROTEIN KINASE PKN/PRK1, EFFECTOR"/>
    <property type="match status" value="1"/>
</dbReference>
<evidence type="ECO:0000256" key="1">
    <source>
        <dbReference type="ARBA" id="ARBA00005744"/>
    </source>
</evidence>
<feature type="region of interest" description="Disordered" evidence="2">
    <location>
        <begin position="468"/>
        <end position="491"/>
    </location>
</feature>
<reference evidence="4 5" key="1">
    <citation type="submission" date="2024-08" db="EMBL/GenBank/DDBJ databases">
        <title>The draft genome of Apodemus speciosus.</title>
        <authorList>
            <person name="Nabeshima K."/>
            <person name="Suzuki S."/>
            <person name="Onuma M."/>
        </authorList>
    </citation>
    <scope>NUCLEOTIDE SEQUENCE [LARGE SCALE GENOMIC DNA]</scope>
    <source>
        <strain evidence="4">IB14-021</strain>
    </source>
</reference>
<evidence type="ECO:0000313" key="5">
    <source>
        <dbReference type="Proteomes" id="UP001623349"/>
    </source>
</evidence>
<feature type="region of interest" description="Disordered" evidence="2">
    <location>
        <begin position="564"/>
        <end position="588"/>
    </location>
</feature>
<dbReference type="InterPro" id="IPR026136">
    <property type="entry name" value="RIPOR3"/>
</dbReference>
<dbReference type="InterPro" id="IPR031780">
    <property type="entry name" value="FAM65_N"/>
</dbReference>
<feature type="region of interest" description="Disordered" evidence="2">
    <location>
        <begin position="391"/>
        <end position="448"/>
    </location>
</feature>
<comment type="caution">
    <text evidence="4">The sequence shown here is derived from an EMBL/GenBank/DDBJ whole genome shotgun (WGS) entry which is preliminary data.</text>
</comment>
<name>A0ABQ0EK54_APOSI</name>
<dbReference type="SUPFAM" id="SSF48371">
    <property type="entry name" value="ARM repeat"/>
    <property type="match status" value="1"/>
</dbReference>
<protein>
    <submittedName>
        <fullName evidence="4">RIPOR family member 3</fullName>
    </submittedName>
</protein>
<dbReference type="Pfam" id="PF15903">
    <property type="entry name" value="PL48"/>
    <property type="match status" value="1"/>
</dbReference>